<keyword evidence="2" id="KW-0285">Flavoprotein</keyword>
<dbReference type="SUPFAM" id="SSF55103">
    <property type="entry name" value="FAD-linked oxidases, C-terminal domain"/>
    <property type="match status" value="1"/>
</dbReference>
<comment type="cofactor">
    <cofactor evidence="1">
        <name>FAD</name>
        <dbReference type="ChEBI" id="CHEBI:57692"/>
    </cofactor>
</comment>
<dbReference type="GO" id="GO:0008720">
    <property type="term" value="F:D-lactate dehydrogenase (NAD+) activity"/>
    <property type="evidence" value="ECO:0007669"/>
    <property type="project" value="TreeGrafter"/>
</dbReference>
<dbReference type="Gene3D" id="3.40.462.10">
    <property type="entry name" value="FAD-linked oxidases, C-terminal domain"/>
    <property type="match status" value="1"/>
</dbReference>
<evidence type="ECO:0000256" key="1">
    <source>
        <dbReference type="ARBA" id="ARBA00001974"/>
    </source>
</evidence>
<dbReference type="GO" id="GO:0071949">
    <property type="term" value="F:FAD binding"/>
    <property type="evidence" value="ECO:0007669"/>
    <property type="project" value="InterPro"/>
</dbReference>
<evidence type="ECO:0000313" key="6">
    <source>
        <dbReference type="EMBL" id="RLL43878.1"/>
    </source>
</evidence>
<sequence length="512" mass="57392">MNENNDTNKKKLMDQFISILGEDAVLGEEEQIEEFKDPYGPNDSDKYQPLLVVQPSTVEEVQDIVKLANELDIHLWSSGQGRNFGYGGSSPVVSGSVIVNFRRMNKILEINEEDGYALVEPGVSFDQLYKEIQSKGYKLMMSVPDLGWGSIVGNSSQHGYGYTINGEHAKAINGMEVVLANGEVLRTGQGAKADSKMWQRHDRGFGPHLDDLFKQSNFGIITKMGVRLEPQPEKITAGYIYYDGKDIEKVVDVIKPLVMDKTIQGVPLLYSNLIIGEVGDNRKDLFQKAEDGGMRMPARWVFRIQFYGQENMVNARVENVKKAFENLPEVKIEVETYVGNVKKEDVKPEHLVPAGIPNMLMLEQVKNSFGDSVGHIEFAPVIPFDGKELLEVEEVVQNVLEEYGLFGMTGTAMHTRSLVPITMIYFDTNDPNQVKAGYEAAKRLVKEVGELGYTEYRAHVSLMDDIAKELDFNDHALHKFYTKIKDALDPKGILSPGSHGIWPSNFKDGEDQ</sequence>
<dbReference type="Pfam" id="PF01565">
    <property type="entry name" value="FAD_binding_4"/>
    <property type="match status" value="1"/>
</dbReference>
<dbReference type="PANTHER" id="PTHR11748">
    <property type="entry name" value="D-LACTATE DEHYDROGENASE"/>
    <property type="match status" value="1"/>
</dbReference>
<evidence type="ECO:0000313" key="7">
    <source>
        <dbReference type="Proteomes" id="UP000270219"/>
    </source>
</evidence>
<proteinExistence type="predicted"/>
<dbReference type="Pfam" id="PF02913">
    <property type="entry name" value="FAD-oxidase_C"/>
    <property type="match status" value="1"/>
</dbReference>
<feature type="domain" description="FAD-binding PCMH-type" evidence="5">
    <location>
        <begin position="45"/>
        <end position="231"/>
    </location>
</feature>
<keyword evidence="3" id="KW-0274">FAD</keyword>
<dbReference type="InterPro" id="IPR016169">
    <property type="entry name" value="FAD-bd_PCMH_sub2"/>
</dbReference>
<keyword evidence="7" id="KW-1185">Reference proteome</keyword>
<dbReference type="Gene3D" id="1.10.45.10">
    <property type="entry name" value="Vanillyl-alcohol Oxidase, Chain A, domain 4"/>
    <property type="match status" value="1"/>
</dbReference>
<dbReference type="InterPro" id="IPR016170">
    <property type="entry name" value="Cytok_DH_C_sf"/>
</dbReference>
<dbReference type="InterPro" id="IPR016164">
    <property type="entry name" value="FAD-linked_Oxase-like_C"/>
</dbReference>
<evidence type="ECO:0000256" key="2">
    <source>
        <dbReference type="ARBA" id="ARBA00022630"/>
    </source>
</evidence>
<accession>A0A498D7V8</accession>
<evidence type="ECO:0000256" key="3">
    <source>
        <dbReference type="ARBA" id="ARBA00022827"/>
    </source>
</evidence>
<evidence type="ECO:0000256" key="4">
    <source>
        <dbReference type="ARBA" id="ARBA00023002"/>
    </source>
</evidence>
<reference evidence="6 7" key="1">
    <citation type="submission" date="2018-10" db="EMBL/GenBank/DDBJ databases">
        <title>Oceanobacillus sp. YLB-02 draft genome.</title>
        <authorList>
            <person name="Yu L."/>
        </authorList>
    </citation>
    <scope>NUCLEOTIDE SEQUENCE [LARGE SCALE GENOMIC DNA]</scope>
    <source>
        <strain evidence="6 7">YLB-02</strain>
    </source>
</reference>
<dbReference type="Proteomes" id="UP000270219">
    <property type="component" value="Unassembled WGS sequence"/>
</dbReference>
<keyword evidence="4" id="KW-0560">Oxidoreductase</keyword>
<dbReference type="EMBL" id="RCHR01000004">
    <property type="protein sequence ID" value="RLL43878.1"/>
    <property type="molecule type" value="Genomic_DNA"/>
</dbReference>
<dbReference type="InterPro" id="IPR016167">
    <property type="entry name" value="FAD-bd_PCMH_sub1"/>
</dbReference>
<dbReference type="SUPFAM" id="SSF56176">
    <property type="entry name" value="FAD-binding/transporter-associated domain-like"/>
    <property type="match status" value="1"/>
</dbReference>
<dbReference type="InterPro" id="IPR036318">
    <property type="entry name" value="FAD-bd_PCMH-like_sf"/>
</dbReference>
<dbReference type="InterPro" id="IPR004113">
    <property type="entry name" value="FAD-bd_oxidored_4_C"/>
</dbReference>
<evidence type="ECO:0000259" key="5">
    <source>
        <dbReference type="PROSITE" id="PS51387"/>
    </source>
</evidence>
<dbReference type="GO" id="GO:1903457">
    <property type="term" value="P:lactate catabolic process"/>
    <property type="evidence" value="ECO:0007669"/>
    <property type="project" value="TreeGrafter"/>
</dbReference>
<comment type="caution">
    <text evidence="6">The sequence shown here is derived from an EMBL/GenBank/DDBJ whole genome shotgun (WGS) entry which is preliminary data.</text>
</comment>
<organism evidence="6 7">
    <name type="scientific">Oceanobacillus piezotolerans</name>
    <dbReference type="NCBI Taxonomy" id="2448030"/>
    <lineage>
        <taxon>Bacteria</taxon>
        <taxon>Bacillati</taxon>
        <taxon>Bacillota</taxon>
        <taxon>Bacilli</taxon>
        <taxon>Bacillales</taxon>
        <taxon>Bacillaceae</taxon>
        <taxon>Oceanobacillus</taxon>
    </lineage>
</organism>
<dbReference type="PROSITE" id="PS51387">
    <property type="entry name" value="FAD_PCMH"/>
    <property type="match status" value="1"/>
</dbReference>
<dbReference type="GO" id="GO:0004458">
    <property type="term" value="F:D-lactate dehydrogenase (cytochrome) activity"/>
    <property type="evidence" value="ECO:0007669"/>
    <property type="project" value="TreeGrafter"/>
</dbReference>
<dbReference type="InterPro" id="IPR006094">
    <property type="entry name" value="Oxid_FAD_bind_N"/>
</dbReference>
<dbReference type="Gene3D" id="3.30.43.10">
    <property type="entry name" value="Uridine Diphospho-n-acetylenolpyruvylglucosamine Reductase, domain 2"/>
    <property type="match status" value="1"/>
</dbReference>
<dbReference type="OrthoDB" id="9767256at2"/>
<name>A0A498D7V8_9BACI</name>
<dbReference type="Gene3D" id="3.30.465.10">
    <property type="match status" value="1"/>
</dbReference>
<gene>
    <name evidence="6" type="ORF">D8M04_13295</name>
</gene>
<dbReference type="AlphaFoldDB" id="A0A498D7V8"/>
<dbReference type="RefSeq" id="WP_121523760.1">
    <property type="nucleotide sequence ID" value="NZ_RCHR01000004.1"/>
</dbReference>
<dbReference type="PANTHER" id="PTHR11748:SF114">
    <property type="entry name" value="ARYL-ALCOHOL OXIDASE VANILLYL-ALCOHOL OXIDASE (AFU_ORTHOLOGUE AFUA_3G09500)-RELATED"/>
    <property type="match status" value="1"/>
</dbReference>
<protein>
    <submittedName>
        <fullName evidence="6">FAD-binding oxidoreductase</fullName>
    </submittedName>
</protein>
<dbReference type="InterPro" id="IPR016166">
    <property type="entry name" value="FAD-bd_PCMH"/>
</dbReference>
<dbReference type="InterPro" id="IPR016171">
    <property type="entry name" value="Vanillyl_alc_oxidase_C-sub2"/>
</dbReference>